<organism evidence="1">
    <name type="scientific">uncultured Caudovirales phage</name>
    <dbReference type="NCBI Taxonomy" id="2100421"/>
    <lineage>
        <taxon>Viruses</taxon>
        <taxon>Duplodnaviria</taxon>
        <taxon>Heunggongvirae</taxon>
        <taxon>Uroviricota</taxon>
        <taxon>Caudoviricetes</taxon>
        <taxon>Peduoviridae</taxon>
        <taxon>Maltschvirus</taxon>
        <taxon>Maltschvirus maltsch</taxon>
    </lineage>
</organism>
<accession>A0A6J5REK2</accession>
<proteinExistence type="predicted"/>
<evidence type="ECO:0000313" key="1">
    <source>
        <dbReference type="EMBL" id="CAB4194392.1"/>
    </source>
</evidence>
<gene>
    <name evidence="1" type="ORF">UFOVP1254_37</name>
</gene>
<dbReference type="EMBL" id="LR797210">
    <property type="protein sequence ID" value="CAB4194392.1"/>
    <property type="molecule type" value="Genomic_DNA"/>
</dbReference>
<sequence>MPAPATPMKRSIGAVAREIQQDWGNKVHFAAKPYLAAMAYLRDKDSTYGADDAESVVIYFLSNARTYRTPKAAALKAELKSHFPGVGW</sequence>
<reference evidence="1" key="1">
    <citation type="submission" date="2020-05" db="EMBL/GenBank/DDBJ databases">
        <authorList>
            <person name="Chiriac C."/>
            <person name="Salcher M."/>
            <person name="Ghai R."/>
            <person name="Kavagutti S V."/>
        </authorList>
    </citation>
    <scope>NUCLEOTIDE SEQUENCE</scope>
</reference>
<name>A0A6J5REK2_9CAUD</name>
<protein>
    <submittedName>
        <fullName evidence="1">Uncharacterized protein</fullName>
    </submittedName>
</protein>